<accession>A0A6G1JJ68</accession>
<keyword evidence="4" id="KW-1185">Reference proteome</keyword>
<evidence type="ECO:0000259" key="2">
    <source>
        <dbReference type="SMART" id="SM00974"/>
    </source>
</evidence>
<dbReference type="InterPro" id="IPR053006">
    <property type="entry name" value="Meiosis_regulatory"/>
</dbReference>
<proteinExistence type="predicted"/>
<feature type="compositionally biased region" description="Low complexity" evidence="1">
    <location>
        <begin position="158"/>
        <end position="173"/>
    </location>
</feature>
<evidence type="ECO:0000313" key="4">
    <source>
        <dbReference type="Proteomes" id="UP000799291"/>
    </source>
</evidence>
<evidence type="ECO:0000313" key="3">
    <source>
        <dbReference type="EMBL" id="KAF2690602.1"/>
    </source>
</evidence>
<evidence type="ECO:0000256" key="1">
    <source>
        <dbReference type="SAM" id="MobiDB-lite"/>
    </source>
</evidence>
<protein>
    <recommendedName>
        <fullName evidence="2">Bacteriophage T5 Orf172 DNA-binding domain-containing protein</fullName>
    </recommendedName>
</protein>
<feature type="region of interest" description="Disordered" evidence="1">
    <location>
        <begin position="383"/>
        <end position="444"/>
    </location>
</feature>
<dbReference type="PANTHER" id="PTHR28094">
    <property type="entry name" value="MEIOTICALLY UP-REGULATED GENE 113 PROTEIN"/>
    <property type="match status" value="1"/>
</dbReference>
<gene>
    <name evidence="3" type="ORF">K458DRAFT_411974</name>
</gene>
<dbReference type="AlphaFoldDB" id="A0A6G1JJ68"/>
<feature type="compositionally biased region" description="Pro residues" evidence="1">
    <location>
        <begin position="397"/>
        <end position="408"/>
    </location>
</feature>
<feature type="domain" description="Bacteriophage T5 Orf172 DNA-binding" evidence="2">
    <location>
        <begin position="508"/>
        <end position="606"/>
    </location>
</feature>
<dbReference type="Proteomes" id="UP000799291">
    <property type="component" value="Unassembled WGS sequence"/>
</dbReference>
<feature type="compositionally biased region" description="Basic and acidic residues" evidence="1">
    <location>
        <begin position="331"/>
        <end position="348"/>
    </location>
</feature>
<feature type="compositionally biased region" description="Basic and acidic residues" evidence="1">
    <location>
        <begin position="279"/>
        <end position="293"/>
    </location>
</feature>
<feature type="compositionally biased region" description="Low complexity" evidence="1">
    <location>
        <begin position="253"/>
        <end position="266"/>
    </location>
</feature>
<feature type="compositionally biased region" description="Polar residues" evidence="1">
    <location>
        <begin position="319"/>
        <end position="330"/>
    </location>
</feature>
<reference evidence="3" key="1">
    <citation type="journal article" date="2020" name="Stud. Mycol.">
        <title>101 Dothideomycetes genomes: a test case for predicting lifestyles and emergence of pathogens.</title>
        <authorList>
            <person name="Haridas S."/>
            <person name="Albert R."/>
            <person name="Binder M."/>
            <person name="Bloem J."/>
            <person name="Labutti K."/>
            <person name="Salamov A."/>
            <person name="Andreopoulos B."/>
            <person name="Baker S."/>
            <person name="Barry K."/>
            <person name="Bills G."/>
            <person name="Bluhm B."/>
            <person name="Cannon C."/>
            <person name="Castanera R."/>
            <person name="Culley D."/>
            <person name="Daum C."/>
            <person name="Ezra D."/>
            <person name="Gonzalez J."/>
            <person name="Henrissat B."/>
            <person name="Kuo A."/>
            <person name="Liang C."/>
            <person name="Lipzen A."/>
            <person name="Lutzoni F."/>
            <person name="Magnuson J."/>
            <person name="Mondo S."/>
            <person name="Nolan M."/>
            <person name="Ohm R."/>
            <person name="Pangilinan J."/>
            <person name="Park H.-J."/>
            <person name="Ramirez L."/>
            <person name="Alfaro M."/>
            <person name="Sun H."/>
            <person name="Tritt A."/>
            <person name="Yoshinaga Y."/>
            <person name="Zwiers L.-H."/>
            <person name="Turgeon B."/>
            <person name="Goodwin S."/>
            <person name="Spatafora J."/>
            <person name="Crous P."/>
            <person name="Grigoriev I."/>
        </authorList>
    </citation>
    <scope>NUCLEOTIDE SEQUENCE</scope>
    <source>
        <strain evidence="3">CBS 122367</strain>
    </source>
</reference>
<feature type="compositionally biased region" description="Low complexity" evidence="1">
    <location>
        <begin position="221"/>
        <end position="232"/>
    </location>
</feature>
<feature type="compositionally biased region" description="Polar residues" evidence="1">
    <location>
        <begin position="267"/>
        <end position="278"/>
    </location>
</feature>
<dbReference type="InterPro" id="IPR018306">
    <property type="entry name" value="Phage_T5_Orf172_DNA-bd"/>
</dbReference>
<dbReference type="EMBL" id="MU005570">
    <property type="protein sequence ID" value="KAF2690602.1"/>
    <property type="molecule type" value="Genomic_DNA"/>
</dbReference>
<sequence>MSPPPEVISRDMARYERTSSLLNIKNQLLESDETARFLCLHCPEPEEKHCINSSLQYETARQNIFNRARNILALEVDDIRIEDFVAVLRTFFCGFHELLKSKYQSHFENLWNGASADVRRDFWDALRKSGRNIYPPRPSTPRQRRALKPKSAPGKIPSVNSSFLQSSASSPFDSEAETPPRPQTAKANQNHIAALPADVSPDTPSTPTPRPKTTRLGREVSAPALPSSLQSSGLEEEPHSAGPTRGPSPKAPTQDSTTQDSTTQDSRSNISISQTITTKGDDRTNRPAEEKPASNKGVTSLDQMHYYGRGPGSELSWPKPSTSIFDQLKNNIKEGTPDRADVKQDDQKQGLFAQFRGGSKEIIESGSQSQDLACAYAFRAKPPATPVQGEEHAPLVSPSPAPSPPSEPSGPSGESKNTPELESPKIEANSKHSSPKPTLSDETPRLTAAAPCEQDNAPNPYAYPPTPPEAIALSIRNLLQKNVAEEKTGAIYVFEAPEFFSNFEPSRSKKEQWVKIGASTNIQQRIKDIKAKCGITDLKAVSVSGTGTMRWDVVLRVEALCHAELNNFRRIWKCKTNDQPKKCKDSAHKEWFSVSAKLASATVERWKNLMDQVPYGEFGVLSDFWRRRLTQGNYLEFSASESRTDHEVMRKKFDDWVEEGIQEDREQKGISAGN</sequence>
<feature type="compositionally biased region" description="Basic and acidic residues" evidence="1">
    <location>
        <begin position="417"/>
        <end position="430"/>
    </location>
</feature>
<organism evidence="3 4">
    <name type="scientific">Lentithecium fluviatile CBS 122367</name>
    <dbReference type="NCBI Taxonomy" id="1168545"/>
    <lineage>
        <taxon>Eukaryota</taxon>
        <taxon>Fungi</taxon>
        <taxon>Dikarya</taxon>
        <taxon>Ascomycota</taxon>
        <taxon>Pezizomycotina</taxon>
        <taxon>Dothideomycetes</taxon>
        <taxon>Pleosporomycetidae</taxon>
        <taxon>Pleosporales</taxon>
        <taxon>Massarineae</taxon>
        <taxon>Lentitheciaceae</taxon>
        <taxon>Lentithecium</taxon>
    </lineage>
</organism>
<feature type="region of interest" description="Disordered" evidence="1">
    <location>
        <begin position="129"/>
        <end position="352"/>
    </location>
</feature>
<feature type="compositionally biased region" description="Polar residues" evidence="1">
    <location>
        <begin position="431"/>
        <end position="441"/>
    </location>
</feature>
<dbReference type="SMART" id="SM00974">
    <property type="entry name" value="T5orf172"/>
    <property type="match status" value="1"/>
</dbReference>
<name>A0A6G1JJ68_9PLEO</name>
<dbReference type="OrthoDB" id="3511049at2759"/>
<dbReference type="PANTHER" id="PTHR28094:SF1">
    <property type="entry name" value="MEIOTICALLY UP-REGULATED GENE 113 PROTEIN"/>
    <property type="match status" value="1"/>
</dbReference>
<dbReference type="Pfam" id="PF10544">
    <property type="entry name" value="T5orf172"/>
    <property type="match status" value="1"/>
</dbReference>